<dbReference type="Proteomes" id="UP001143307">
    <property type="component" value="Unassembled WGS sequence"/>
</dbReference>
<evidence type="ECO:0000259" key="1">
    <source>
        <dbReference type="Pfam" id="PF13511"/>
    </source>
</evidence>
<sequence length="152" mass="16765">MFDRIVKLTLPGLLTAITCFSAYSLADTVHYRWLNERGFTVYSDRPPPEGVDYEVVSSESNLKRVVDGDTGAVPLEVVPSASNEFLSSTKRPENTSAEKARLCQRANDNLDALSTGDIITIRDSNGEARQLSTQEIAIEKETAKAQMSVYCE</sequence>
<reference evidence="2" key="1">
    <citation type="submission" date="2019-02" db="EMBL/GenBank/DDBJ databases">
        <authorList>
            <person name="Li S.-H."/>
        </authorList>
    </citation>
    <scope>NUCLEOTIDE SEQUENCE</scope>
    <source>
        <strain evidence="2">IMCC8485</strain>
    </source>
</reference>
<dbReference type="EMBL" id="SHNP01000005">
    <property type="protein sequence ID" value="MCX2975073.1"/>
    <property type="molecule type" value="Genomic_DNA"/>
</dbReference>
<organism evidence="2 3">
    <name type="scientific">Candidatus Seongchinamella marina</name>
    <dbReference type="NCBI Taxonomy" id="2518990"/>
    <lineage>
        <taxon>Bacteria</taxon>
        <taxon>Pseudomonadati</taxon>
        <taxon>Pseudomonadota</taxon>
        <taxon>Gammaproteobacteria</taxon>
        <taxon>Cellvibrionales</taxon>
        <taxon>Halieaceae</taxon>
        <taxon>Seongchinamella</taxon>
    </lineage>
</organism>
<dbReference type="RefSeq" id="WP_279253734.1">
    <property type="nucleotide sequence ID" value="NZ_SHNP01000005.1"/>
</dbReference>
<comment type="caution">
    <text evidence="2">The sequence shown here is derived from an EMBL/GenBank/DDBJ whole genome shotgun (WGS) entry which is preliminary data.</text>
</comment>
<name>A0ABT3SYI9_9GAMM</name>
<evidence type="ECO:0000313" key="3">
    <source>
        <dbReference type="Proteomes" id="UP001143307"/>
    </source>
</evidence>
<protein>
    <submittedName>
        <fullName evidence="2">DUF4124 domain-containing protein</fullName>
    </submittedName>
</protein>
<proteinExistence type="predicted"/>
<keyword evidence="3" id="KW-1185">Reference proteome</keyword>
<evidence type="ECO:0000313" key="2">
    <source>
        <dbReference type="EMBL" id="MCX2975073.1"/>
    </source>
</evidence>
<feature type="domain" description="DUF4124" evidence="1">
    <location>
        <begin position="18"/>
        <end position="58"/>
    </location>
</feature>
<dbReference type="InterPro" id="IPR025392">
    <property type="entry name" value="DUF4124"/>
</dbReference>
<dbReference type="Pfam" id="PF13511">
    <property type="entry name" value="DUF4124"/>
    <property type="match status" value="1"/>
</dbReference>
<gene>
    <name evidence="2" type="ORF">EYC87_15900</name>
</gene>
<accession>A0ABT3SYI9</accession>